<dbReference type="EMBL" id="JAKHEY010000005">
    <property type="protein sequence ID" value="MCZ9678456.1"/>
    <property type="molecule type" value="Genomic_DNA"/>
</dbReference>
<dbReference type="Pfam" id="PF00455">
    <property type="entry name" value="DeoRC"/>
    <property type="match status" value="1"/>
</dbReference>
<organism evidence="9 11">
    <name type="scientific">Lactobacillus mulieris</name>
    <dbReference type="NCBI Taxonomy" id="2508708"/>
    <lineage>
        <taxon>Bacteria</taxon>
        <taxon>Bacillati</taxon>
        <taxon>Bacillota</taxon>
        <taxon>Bacilli</taxon>
        <taxon>Lactobacillales</taxon>
        <taxon>Lactobacillaceae</taxon>
        <taxon>Lactobacillus</taxon>
    </lineage>
</organism>
<reference evidence="9" key="1">
    <citation type="submission" date="2022-01" db="EMBL/GenBank/DDBJ databases">
        <title>STING isolate genome collection.</title>
        <authorList>
            <person name="France M."/>
            <person name="Rutt L."/>
            <person name="Humphrys M."/>
            <person name="Ravel J."/>
        </authorList>
    </citation>
    <scope>NUCLEOTIDE SEQUENCE</scope>
    <source>
        <strain evidence="9">C0081E5</strain>
    </source>
</reference>
<dbReference type="Proteomes" id="UP001211420">
    <property type="component" value="Unassembled WGS sequence"/>
</dbReference>
<comment type="function">
    <text evidence="6">Repressor of the lactose catabolism operon. Galactose-6-phosphate is the inducer.</text>
</comment>
<dbReference type="RefSeq" id="WP_269254797.1">
    <property type="nucleotide sequence ID" value="NZ_JAKHEY010000005.1"/>
</dbReference>
<evidence type="ECO:0000259" key="7">
    <source>
        <dbReference type="PROSITE" id="PS51000"/>
    </source>
</evidence>
<dbReference type="SMART" id="SM00420">
    <property type="entry name" value="HTH_DEOR"/>
    <property type="match status" value="1"/>
</dbReference>
<dbReference type="GO" id="GO:0003677">
    <property type="term" value="F:DNA binding"/>
    <property type="evidence" value="ECO:0007669"/>
    <property type="project" value="UniProtKB-KW"/>
</dbReference>
<dbReference type="InterPro" id="IPR036388">
    <property type="entry name" value="WH-like_DNA-bd_sf"/>
</dbReference>
<dbReference type="InterPro" id="IPR037171">
    <property type="entry name" value="NagB/RpiA_transferase-like"/>
</dbReference>
<evidence type="ECO:0000256" key="3">
    <source>
        <dbReference type="ARBA" id="ARBA00023015"/>
    </source>
</evidence>
<dbReference type="SMART" id="SM01134">
    <property type="entry name" value="DeoRC"/>
    <property type="match status" value="1"/>
</dbReference>
<keyword evidence="10" id="KW-1185">Reference proteome</keyword>
<evidence type="ECO:0000313" key="8">
    <source>
        <dbReference type="EMBL" id="MCZ3622211.1"/>
    </source>
</evidence>
<keyword evidence="4 9" id="KW-0238">DNA-binding</keyword>
<evidence type="ECO:0000313" key="9">
    <source>
        <dbReference type="EMBL" id="MCZ9678456.1"/>
    </source>
</evidence>
<gene>
    <name evidence="8" type="ORF">L2772_04925</name>
    <name evidence="9" type="ORF">L2Z99_05090</name>
</gene>
<dbReference type="Pfam" id="PF08220">
    <property type="entry name" value="HTH_DeoR"/>
    <property type="match status" value="1"/>
</dbReference>
<dbReference type="PANTHER" id="PTHR30363:SF4">
    <property type="entry name" value="GLYCEROL-3-PHOSPHATE REGULON REPRESSOR"/>
    <property type="match status" value="1"/>
</dbReference>
<dbReference type="PROSITE" id="PS00894">
    <property type="entry name" value="HTH_DEOR_1"/>
    <property type="match status" value="1"/>
</dbReference>
<sequence length="251" mass="28661">MLKRERLEKILEIVKKEKVASVSELAEKVKVSEMTIRRDLDELSASNRLLRVHGGARIINDVVPIEIDYQQKREIHIPEKKDVAKSAAELIKDGETIYVGPGTTLELMVANLKQHKLRIITNSLPVFNAARANVNNFDLILIGGIYRRKSGAFVGAIANRDIQSMAYDRAFVGVNGIMGTSLMTANMDEGLTQAQALNRAKKRYIVTDMHKFDRSDFYEFYRLDNVDKLITNQELDKEKWTKYSRYTDISH</sequence>
<evidence type="ECO:0000256" key="1">
    <source>
        <dbReference type="ARBA" id="ARBA00021390"/>
    </source>
</evidence>
<dbReference type="InterPro" id="IPR050313">
    <property type="entry name" value="Carb_Metab_HTH_regulators"/>
</dbReference>
<dbReference type="PRINTS" id="PR00037">
    <property type="entry name" value="HTHLACR"/>
</dbReference>
<name>A0AAW5WYL0_9LACO</name>
<feature type="domain" description="HTH deoR-type" evidence="7">
    <location>
        <begin position="3"/>
        <end position="58"/>
    </location>
</feature>
<dbReference type="SUPFAM" id="SSF100950">
    <property type="entry name" value="NagB/RpiA/CoA transferase-like"/>
    <property type="match status" value="1"/>
</dbReference>
<evidence type="ECO:0000256" key="2">
    <source>
        <dbReference type="ARBA" id="ARBA00022491"/>
    </source>
</evidence>
<evidence type="ECO:0000256" key="4">
    <source>
        <dbReference type="ARBA" id="ARBA00023125"/>
    </source>
</evidence>
<comment type="caution">
    <text evidence="9">The sequence shown here is derived from an EMBL/GenBank/DDBJ whole genome shotgun (WGS) entry which is preliminary data.</text>
</comment>
<dbReference type="AlphaFoldDB" id="A0AAW5WYL0"/>
<dbReference type="Gene3D" id="1.10.10.10">
    <property type="entry name" value="Winged helix-like DNA-binding domain superfamily/Winged helix DNA-binding domain"/>
    <property type="match status" value="1"/>
</dbReference>
<dbReference type="PROSITE" id="PS51000">
    <property type="entry name" value="HTH_DEOR_2"/>
    <property type="match status" value="1"/>
</dbReference>
<dbReference type="InterPro" id="IPR018356">
    <property type="entry name" value="Tscrpt_reg_HTH_DeoR_CS"/>
</dbReference>
<accession>A0AAW5WYL0</accession>
<evidence type="ECO:0000313" key="11">
    <source>
        <dbReference type="Proteomes" id="UP001211566"/>
    </source>
</evidence>
<dbReference type="InterPro" id="IPR001034">
    <property type="entry name" value="DeoR_HTH"/>
</dbReference>
<dbReference type="Gene3D" id="3.40.50.1360">
    <property type="match status" value="1"/>
</dbReference>
<dbReference type="InterPro" id="IPR036390">
    <property type="entry name" value="WH_DNA-bd_sf"/>
</dbReference>
<dbReference type="Proteomes" id="UP001211566">
    <property type="component" value="Unassembled WGS sequence"/>
</dbReference>
<dbReference type="SUPFAM" id="SSF46785">
    <property type="entry name" value="Winged helix' DNA-binding domain"/>
    <property type="match status" value="1"/>
</dbReference>
<keyword evidence="3" id="KW-0805">Transcription regulation</keyword>
<keyword evidence="5" id="KW-0804">Transcription</keyword>
<reference evidence="8 10" key="2">
    <citation type="submission" date="2022-01" db="EMBL/GenBank/DDBJ databases">
        <title>VMRC isolate genome collection.</title>
        <authorList>
            <person name="France M."/>
            <person name="Rutt L."/>
            <person name="Humphrys M."/>
            <person name="Ravel J."/>
        </authorList>
    </citation>
    <scope>NUCLEOTIDE SEQUENCE [LARGE SCALE GENOMIC DNA]</scope>
    <source>
        <strain evidence="8 10">C0172B4</strain>
    </source>
</reference>
<evidence type="ECO:0000256" key="6">
    <source>
        <dbReference type="ARBA" id="ARBA00024937"/>
    </source>
</evidence>
<protein>
    <recommendedName>
        <fullName evidence="1">Lactose phosphotransferase system repressor</fullName>
    </recommendedName>
</protein>
<evidence type="ECO:0000313" key="10">
    <source>
        <dbReference type="Proteomes" id="UP001211420"/>
    </source>
</evidence>
<proteinExistence type="predicted"/>
<keyword evidence="2" id="KW-0678">Repressor</keyword>
<dbReference type="GO" id="GO:0003700">
    <property type="term" value="F:DNA-binding transcription factor activity"/>
    <property type="evidence" value="ECO:0007669"/>
    <property type="project" value="InterPro"/>
</dbReference>
<dbReference type="InterPro" id="IPR014036">
    <property type="entry name" value="DeoR-like_C"/>
</dbReference>
<dbReference type="PANTHER" id="PTHR30363">
    <property type="entry name" value="HTH-TYPE TRANSCRIPTIONAL REGULATOR SRLR-RELATED"/>
    <property type="match status" value="1"/>
</dbReference>
<dbReference type="EMBL" id="JAKHPW010000004">
    <property type="protein sequence ID" value="MCZ3622211.1"/>
    <property type="molecule type" value="Genomic_DNA"/>
</dbReference>
<evidence type="ECO:0000256" key="5">
    <source>
        <dbReference type="ARBA" id="ARBA00023163"/>
    </source>
</evidence>